<evidence type="ECO:0000313" key="1">
    <source>
        <dbReference type="EMBL" id="JAH70241.1"/>
    </source>
</evidence>
<proteinExistence type="predicted"/>
<organism evidence="1">
    <name type="scientific">Anguilla anguilla</name>
    <name type="common">European freshwater eel</name>
    <name type="synonym">Muraena anguilla</name>
    <dbReference type="NCBI Taxonomy" id="7936"/>
    <lineage>
        <taxon>Eukaryota</taxon>
        <taxon>Metazoa</taxon>
        <taxon>Chordata</taxon>
        <taxon>Craniata</taxon>
        <taxon>Vertebrata</taxon>
        <taxon>Euteleostomi</taxon>
        <taxon>Actinopterygii</taxon>
        <taxon>Neopterygii</taxon>
        <taxon>Teleostei</taxon>
        <taxon>Anguilliformes</taxon>
        <taxon>Anguillidae</taxon>
        <taxon>Anguilla</taxon>
    </lineage>
</organism>
<protein>
    <submittedName>
        <fullName evidence="1">Uncharacterized protein</fullName>
    </submittedName>
</protein>
<reference evidence="1" key="2">
    <citation type="journal article" date="2015" name="Fish Shellfish Immunol.">
        <title>Early steps in the European eel (Anguilla anguilla)-Vibrio vulnificus interaction in the gills: Role of the RtxA13 toxin.</title>
        <authorList>
            <person name="Callol A."/>
            <person name="Pajuelo D."/>
            <person name="Ebbesson L."/>
            <person name="Teles M."/>
            <person name="MacKenzie S."/>
            <person name="Amaro C."/>
        </authorList>
    </citation>
    <scope>NUCLEOTIDE SEQUENCE</scope>
</reference>
<name>A0A0E9UWY6_ANGAN</name>
<sequence length="52" mass="6189">MRRAQVIIPRLWQAITKSRLLRITYKFLISSYYENKSVCGCRFLKMAVGIKH</sequence>
<dbReference type="EMBL" id="GBXM01038336">
    <property type="protein sequence ID" value="JAH70241.1"/>
    <property type="molecule type" value="Transcribed_RNA"/>
</dbReference>
<dbReference type="AlphaFoldDB" id="A0A0E9UWY6"/>
<accession>A0A0E9UWY6</accession>
<reference evidence="1" key="1">
    <citation type="submission" date="2014-11" db="EMBL/GenBank/DDBJ databases">
        <authorList>
            <person name="Amaro Gonzalez C."/>
        </authorList>
    </citation>
    <scope>NUCLEOTIDE SEQUENCE</scope>
</reference>